<feature type="transmembrane region" description="Helical" evidence="1">
    <location>
        <begin position="78"/>
        <end position="98"/>
    </location>
</feature>
<name>A0A7S5DBT7_9HEMI</name>
<geneLocation type="mitochondrion" evidence="2"/>
<keyword evidence="1" id="KW-0812">Transmembrane</keyword>
<evidence type="ECO:0000313" key="2">
    <source>
        <dbReference type="EMBL" id="QBZ38131.1"/>
    </source>
</evidence>
<gene>
    <name evidence="2" type="primary">ND6</name>
</gene>
<dbReference type="EMBL" id="MH293462">
    <property type="protein sequence ID" value="QBZ38118.1"/>
    <property type="molecule type" value="Genomic_DNA"/>
</dbReference>
<proteinExistence type="predicted"/>
<keyword evidence="1" id="KW-1133">Transmembrane helix</keyword>
<feature type="transmembrane region" description="Helical" evidence="1">
    <location>
        <begin position="47"/>
        <end position="66"/>
    </location>
</feature>
<reference evidence="2" key="1">
    <citation type="submission" date="2018-05" db="EMBL/GenBank/DDBJ databases">
        <authorList>
            <person name="Huang Y."/>
            <person name="Qin D."/>
        </authorList>
    </citation>
    <scope>NUCLEOTIDE SEQUENCE</scope>
</reference>
<accession>A0A7S5DBT7</accession>
<dbReference type="EMBL" id="MH293463">
    <property type="protein sequence ID" value="QBZ38131.1"/>
    <property type="molecule type" value="Genomic_DNA"/>
</dbReference>
<evidence type="ECO:0000256" key="1">
    <source>
        <dbReference type="SAM" id="Phobius"/>
    </source>
</evidence>
<dbReference type="AlphaFoldDB" id="A0A7S5DBT7"/>
<protein>
    <submittedName>
        <fullName evidence="2">NADH dehydrogenase subunit 6</fullName>
    </submittedName>
</protein>
<reference evidence="2" key="2">
    <citation type="journal article" date="2020" name="Genomics">
        <title>Contribution to the mitogenome diversity in Delphacinae: Phylogenetic and ecological implications.</title>
        <authorList>
            <person name="Huang Y.-X."/>
            <person name="Ren F.-J."/>
            <person name="Bartlett C.R."/>
            <person name="Wei Y.-S."/>
            <person name="Qin D.-Z."/>
        </authorList>
    </citation>
    <scope>NUCLEOTIDE SEQUENCE</scope>
</reference>
<organism evidence="2">
    <name type="scientific">Malaxella flava</name>
    <dbReference type="NCBI Taxonomy" id="871443"/>
    <lineage>
        <taxon>Eukaryota</taxon>
        <taxon>Metazoa</taxon>
        <taxon>Ecdysozoa</taxon>
        <taxon>Arthropoda</taxon>
        <taxon>Hexapoda</taxon>
        <taxon>Insecta</taxon>
        <taxon>Pterygota</taxon>
        <taxon>Neoptera</taxon>
        <taxon>Paraneoptera</taxon>
        <taxon>Hemiptera</taxon>
        <taxon>Auchenorrhyncha</taxon>
        <taxon>Fulgoroidea</taxon>
        <taxon>Delphacidae</taxon>
        <taxon>Delphacinae</taxon>
        <taxon>Malaxella</taxon>
    </lineage>
</organism>
<feature type="transmembrane region" description="Helical" evidence="1">
    <location>
        <begin position="21"/>
        <end position="41"/>
    </location>
</feature>
<keyword evidence="2" id="KW-0496">Mitochondrion</keyword>
<sequence>MKKLLLMMTLNSLMTIFMKHPISMGSILMIQSIITSTLMTMLTKNSWYSMILFVTFSSGMMIMFMYMSSISSNEKFKASFKFMNLMLMMMILTTLLKIDWNFLLNFKLTDQILNFKENEEMNSIIKNISFNKLYLTILLTTIILMTLIAISNLINSFEGPLKLTYEIN</sequence>
<feature type="transmembrane region" description="Helical" evidence="1">
    <location>
        <begin position="133"/>
        <end position="154"/>
    </location>
</feature>
<keyword evidence="1" id="KW-0472">Membrane</keyword>